<dbReference type="EMBL" id="SAYW01000008">
    <property type="protein sequence ID" value="RWU03917.1"/>
    <property type="molecule type" value="Genomic_DNA"/>
</dbReference>
<sequence length="180" mass="20818">MGISLIYAILFLSVVFILGIALLINSLKRKSVISFLISIVLMSPMILISSTNYIDEVSISKKDIISDLKHLDINLTDDFKIKENTVTGMPERIQDTELEISTNDKHRIIEIAKNGFNSIPFKKKKELNVDLSSIKNEISYVRYPDFYAIEIYKDIDHYPTRIILTIYRKGNILKYQRIED</sequence>
<keyword evidence="1" id="KW-0812">Transmembrane</keyword>
<accession>A0A443YJJ9</accession>
<reference evidence="2 3" key="1">
    <citation type="submission" date="2018-06" db="EMBL/GenBank/DDBJ databases">
        <title>Pedobacter endophyticus sp. nov., an endophytic bacterium isolated from a leaf of Triticum aestivum.</title>
        <authorList>
            <person name="Zhang L."/>
        </authorList>
    </citation>
    <scope>NUCLEOTIDE SEQUENCE [LARGE SCALE GENOMIC DNA]</scope>
    <source>
        <strain evidence="2 3">CM134L-2</strain>
    </source>
</reference>
<feature type="transmembrane region" description="Helical" evidence="1">
    <location>
        <begin position="32"/>
        <end position="54"/>
    </location>
</feature>
<dbReference type="AlphaFoldDB" id="A0A443YJJ9"/>
<dbReference type="OrthoDB" id="773353at2"/>
<feature type="transmembrane region" description="Helical" evidence="1">
    <location>
        <begin position="6"/>
        <end position="25"/>
    </location>
</feature>
<keyword evidence="3" id="KW-1185">Reference proteome</keyword>
<evidence type="ECO:0000313" key="2">
    <source>
        <dbReference type="EMBL" id="RWU03917.1"/>
    </source>
</evidence>
<keyword evidence="1" id="KW-1133">Transmembrane helix</keyword>
<evidence type="ECO:0000256" key="1">
    <source>
        <dbReference type="SAM" id="Phobius"/>
    </source>
</evidence>
<keyword evidence="1" id="KW-0472">Membrane</keyword>
<comment type="caution">
    <text evidence="2">The sequence shown here is derived from an EMBL/GenBank/DDBJ whole genome shotgun (WGS) entry which is preliminary data.</text>
</comment>
<proteinExistence type="predicted"/>
<organism evidence="2 3">
    <name type="scientific">Pedobacter chitinilyticus</name>
    <dbReference type="NCBI Taxonomy" id="2233776"/>
    <lineage>
        <taxon>Bacteria</taxon>
        <taxon>Pseudomonadati</taxon>
        <taxon>Bacteroidota</taxon>
        <taxon>Sphingobacteriia</taxon>
        <taxon>Sphingobacteriales</taxon>
        <taxon>Sphingobacteriaceae</taxon>
        <taxon>Pedobacter</taxon>
    </lineage>
</organism>
<dbReference type="Proteomes" id="UP000284120">
    <property type="component" value="Unassembled WGS sequence"/>
</dbReference>
<evidence type="ECO:0000313" key="3">
    <source>
        <dbReference type="Proteomes" id="UP000284120"/>
    </source>
</evidence>
<name>A0A443YJJ9_9SPHI</name>
<gene>
    <name evidence="2" type="ORF">DPV69_19725</name>
</gene>
<dbReference type="RefSeq" id="WP_113649156.1">
    <property type="nucleotide sequence ID" value="NZ_QMHN01000008.1"/>
</dbReference>
<protein>
    <submittedName>
        <fullName evidence="2">Uncharacterized protein</fullName>
    </submittedName>
</protein>